<reference evidence="2" key="1">
    <citation type="submission" date="2019-10" db="EMBL/GenBank/DDBJ databases">
        <title>Draft genome sequece of Microseira wollei NIES-4236.</title>
        <authorList>
            <person name="Yamaguchi H."/>
            <person name="Suzuki S."/>
            <person name="Kawachi M."/>
        </authorList>
    </citation>
    <scope>NUCLEOTIDE SEQUENCE</scope>
    <source>
        <strain evidence="2">NIES-4236</strain>
    </source>
</reference>
<evidence type="ECO:0000313" key="2">
    <source>
        <dbReference type="EMBL" id="GET42345.1"/>
    </source>
</evidence>
<comment type="caution">
    <text evidence="2">The sequence shown here is derived from an EMBL/GenBank/DDBJ whole genome shotgun (WGS) entry which is preliminary data.</text>
</comment>
<evidence type="ECO:0000313" key="3">
    <source>
        <dbReference type="Proteomes" id="UP001050975"/>
    </source>
</evidence>
<dbReference type="Proteomes" id="UP001050975">
    <property type="component" value="Unassembled WGS sequence"/>
</dbReference>
<dbReference type="AlphaFoldDB" id="A0AAV3XMQ2"/>
<keyword evidence="3" id="KW-1185">Reference proteome</keyword>
<sequence length="29" mass="3226">MTANQADNWKELPTEEIPASSLPPTKENL</sequence>
<name>A0AAV3XMQ2_9CYAN</name>
<feature type="region of interest" description="Disordered" evidence="1">
    <location>
        <begin position="1"/>
        <end position="29"/>
    </location>
</feature>
<dbReference type="EMBL" id="BLAY01000160">
    <property type="protein sequence ID" value="GET42345.1"/>
    <property type="molecule type" value="Genomic_DNA"/>
</dbReference>
<organism evidence="2 3">
    <name type="scientific">Microseira wollei NIES-4236</name>
    <dbReference type="NCBI Taxonomy" id="2530354"/>
    <lineage>
        <taxon>Bacteria</taxon>
        <taxon>Bacillati</taxon>
        <taxon>Cyanobacteriota</taxon>
        <taxon>Cyanophyceae</taxon>
        <taxon>Oscillatoriophycideae</taxon>
        <taxon>Aerosakkonematales</taxon>
        <taxon>Aerosakkonemataceae</taxon>
        <taxon>Microseira</taxon>
    </lineage>
</organism>
<evidence type="ECO:0000256" key="1">
    <source>
        <dbReference type="SAM" id="MobiDB-lite"/>
    </source>
</evidence>
<accession>A0AAV3XMQ2</accession>
<gene>
    <name evidence="2" type="ORF">MiSe_71610</name>
</gene>
<protein>
    <submittedName>
        <fullName evidence="2">Uncharacterized protein</fullName>
    </submittedName>
</protein>
<proteinExistence type="predicted"/>